<dbReference type="RefSeq" id="WP_151459250.1">
    <property type="nucleotide sequence ID" value="NZ_CBDRDJ010000001.1"/>
</dbReference>
<keyword evidence="3" id="KW-1185">Reference proteome</keyword>
<evidence type="ECO:0000313" key="3">
    <source>
        <dbReference type="Proteomes" id="UP000478836"/>
    </source>
</evidence>
<dbReference type="CDD" id="cd05155">
    <property type="entry name" value="APH_ChoK_like_1"/>
    <property type="match status" value="1"/>
</dbReference>
<accession>A0ABQ6V535</accession>
<dbReference type="EMBL" id="WAAO01000002">
    <property type="protein sequence ID" value="KAB1864191.1"/>
    <property type="molecule type" value="Genomic_DNA"/>
</dbReference>
<dbReference type="Proteomes" id="UP000478836">
    <property type="component" value="Unassembled WGS sequence"/>
</dbReference>
<dbReference type="Pfam" id="PF01636">
    <property type="entry name" value="APH"/>
    <property type="match status" value="1"/>
</dbReference>
<dbReference type="InterPro" id="IPR051678">
    <property type="entry name" value="AGP_Transferase"/>
</dbReference>
<dbReference type="PANTHER" id="PTHR21310:SF42">
    <property type="entry name" value="BIFUNCTIONAL AAC_APH"/>
    <property type="match status" value="1"/>
</dbReference>
<proteinExistence type="predicted"/>
<dbReference type="Gene3D" id="3.30.200.20">
    <property type="entry name" value="Phosphorylase Kinase, domain 1"/>
    <property type="match status" value="1"/>
</dbReference>
<feature type="domain" description="Aminoglycoside phosphotransferase" evidence="1">
    <location>
        <begin position="34"/>
        <end position="260"/>
    </location>
</feature>
<comment type="caution">
    <text evidence="2">The sequence shown here is derived from an EMBL/GenBank/DDBJ whole genome shotgun (WGS) entry which is preliminary data.</text>
</comment>
<evidence type="ECO:0000313" key="2">
    <source>
        <dbReference type="EMBL" id="KAB1864191.1"/>
    </source>
</evidence>
<evidence type="ECO:0000259" key="1">
    <source>
        <dbReference type="Pfam" id="PF01636"/>
    </source>
</evidence>
<gene>
    <name evidence="2" type="ORF">F6A08_08625</name>
</gene>
<dbReference type="GeneID" id="77476514"/>
<dbReference type="InterPro" id="IPR002575">
    <property type="entry name" value="Aminoglycoside_PTrfase"/>
</dbReference>
<dbReference type="SUPFAM" id="SSF56112">
    <property type="entry name" value="Protein kinase-like (PK-like)"/>
    <property type="match status" value="1"/>
</dbReference>
<reference evidence="3" key="1">
    <citation type="submission" date="2019-09" db="EMBL/GenBank/DDBJ databases">
        <title>Whole genome sequencing of Microbacterium maritypicum.</title>
        <authorList>
            <person name="Lenchi N."/>
        </authorList>
    </citation>
    <scope>NUCLEOTIDE SEQUENCE [LARGE SCALE GENOMIC DNA]</scope>
    <source>
        <strain evidence="3">G1</strain>
    </source>
</reference>
<protein>
    <submittedName>
        <fullName evidence="2">Aminoglycoside phosphotransferase family protein</fullName>
    </submittedName>
</protein>
<dbReference type="InterPro" id="IPR011009">
    <property type="entry name" value="Kinase-like_dom_sf"/>
</dbReference>
<name>A0ABQ6V535_9MICO</name>
<dbReference type="PANTHER" id="PTHR21310">
    <property type="entry name" value="AMINOGLYCOSIDE PHOSPHOTRANSFERASE-RELATED-RELATED"/>
    <property type="match status" value="1"/>
</dbReference>
<organism evidence="2 3">
    <name type="scientific">Microbacterium algeriense</name>
    <dbReference type="NCBI Taxonomy" id="2615184"/>
    <lineage>
        <taxon>Bacteria</taxon>
        <taxon>Bacillati</taxon>
        <taxon>Actinomycetota</taxon>
        <taxon>Actinomycetes</taxon>
        <taxon>Micrococcales</taxon>
        <taxon>Microbacteriaceae</taxon>
        <taxon>Microbacterium</taxon>
    </lineage>
</organism>
<sequence length="302" mass="32643">MHEDELALDDAVAARLIAGRFPELGDRELRPVPGSGTVNRIFRIGEDLVARFPRLGATVADLRREAAALDEFAAVSPVAAPRPYGIGAATPDHPSAWSVQTWVEGDPADPTRFADSARLARDLAALIVALRRTDLRGRVFDGQGRGGELSDHDDWLTECFARSGHLVDVPRAAALWQELRTIPAAGPPAMSHRDLTPFNLLAQGLGNDARLVGVLDGGGFGPADRALDLVAAWHLFDAPARRQLRDGVAAEDGEWLRGAAWALQQAMGLVWYYEHTSPDLSALGRSTMRRLLTDVDLSALLD</sequence>
<dbReference type="Gene3D" id="3.90.1200.10">
    <property type="match status" value="1"/>
</dbReference>